<keyword evidence="7" id="KW-0808">Transferase</keyword>
<dbReference type="Gene3D" id="1.10.10.10">
    <property type="entry name" value="Winged helix-like DNA-binding domain superfamily/Winged helix DNA-binding domain"/>
    <property type="match status" value="1"/>
</dbReference>
<protein>
    <submittedName>
        <fullName evidence="7">PLP-dependent aminotransferase family protein</fullName>
    </submittedName>
</protein>
<accession>A0A3M8WW71</accession>
<dbReference type="Gene3D" id="3.40.640.10">
    <property type="entry name" value="Type I PLP-dependent aspartate aminotransferase-like (Major domain)"/>
    <property type="match status" value="1"/>
</dbReference>
<organism evidence="7 8">
    <name type="scientific">Streptomyces botrytidirepellens</name>
    <dbReference type="NCBI Taxonomy" id="2486417"/>
    <lineage>
        <taxon>Bacteria</taxon>
        <taxon>Bacillati</taxon>
        <taxon>Actinomycetota</taxon>
        <taxon>Actinomycetes</taxon>
        <taxon>Kitasatosporales</taxon>
        <taxon>Streptomycetaceae</taxon>
        <taxon>Streptomyces</taxon>
    </lineage>
</organism>
<dbReference type="PANTHER" id="PTHR46577">
    <property type="entry name" value="HTH-TYPE TRANSCRIPTIONAL REGULATORY PROTEIN GABR"/>
    <property type="match status" value="1"/>
</dbReference>
<keyword evidence="4" id="KW-0238">DNA-binding</keyword>
<dbReference type="PANTHER" id="PTHR46577:SF1">
    <property type="entry name" value="HTH-TYPE TRANSCRIPTIONAL REGULATORY PROTEIN GABR"/>
    <property type="match status" value="1"/>
</dbReference>
<dbReference type="EMBL" id="RIBZ01000084">
    <property type="protein sequence ID" value="RNG34226.1"/>
    <property type="molecule type" value="Genomic_DNA"/>
</dbReference>
<dbReference type="InterPro" id="IPR015424">
    <property type="entry name" value="PyrdxlP-dep_Trfase"/>
</dbReference>
<dbReference type="Pfam" id="PF00392">
    <property type="entry name" value="GntR"/>
    <property type="match status" value="1"/>
</dbReference>
<dbReference type="GO" id="GO:0030170">
    <property type="term" value="F:pyridoxal phosphate binding"/>
    <property type="evidence" value="ECO:0007669"/>
    <property type="project" value="InterPro"/>
</dbReference>
<feature type="domain" description="HTH gntR-type" evidence="6">
    <location>
        <begin position="18"/>
        <end position="86"/>
    </location>
</feature>
<keyword evidence="7" id="KW-0032">Aminotransferase</keyword>
<dbReference type="InterPro" id="IPR000524">
    <property type="entry name" value="Tscrpt_reg_HTH_GntR"/>
</dbReference>
<reference evidence="7 8" key="1">
    <citation type="submission" date="2018-11" db="EMBL/GenBank/DDBJ databases">
        <title>The Potential of Streptomyces as Biocontrol Agents against the Tomato grey mould, Botrytis cinerea (Gray mold) Frontiers in Microbiology.</title>
        <authorList>
            <person name="Li D."/>
        </authorList>
    </citation>
    <scope>NUCLEOTIDE SEQUENCE [LARGE SCALE GENOMIC DNA]</scope>
    <source>
        <strain evidence="7 8">NEAU-LD23</strain>
    </source>
</reference>
<keyword evidence="5" id="KW-0804">Transcription</keyword>
<dbReference type="InterPro" id="IPR036388">
    <property type="entry name" value="WH-like_DNA-bd_sf"/>
</dbReference>
<dbReference type="GO" id="GO:0003700">
    <property type="term" value="F:DNA-binding transcription factor activity"/>
    <property type="evidence" value="ECO:0007669"/>
    <property type="project" value="InterPro"/>
</dbReference>
<dbReference type="SMART" id="SM00345">
    <property type="entry name" value="HTH_GNTR"/>
    <property type="match status" value="1"/>
</dbReference>
<evidence type="ECO:0000313" key="8">
    <source>
        <dbReference type="Proteomes" id="UP000275401"/>
    </source>
</evidence>
<comment type="similarity">
    <text evidence="1">In the C-terminal section; belongs to the class-I pyridoxal-phosphate-dependent aminotransferase family.</text>
</comment>
<evidence type="ECO:0000256" key="4">
    <source>
        <dbReference type="ARBA" id="ARBA00023125"/>
    </source>
</evidence>
<dbReference type="AlphaFoldDB" id="A0A3M8WW71"/>
<gene>
    <name evidence="7" type="ORF">EEJ42_06240</name>
</gene>
<proteinExistence type="inferred from homology"/>
<name>A0A3M8WW71_9ACTN</name>
<dbReference type="Proteomes" id="UP000275401">
    <property type="component" value="Unassembled WGS sequence"/>
</dbReference>
<dbReference type="Pfam" id="PF00155">
    <property type="entry name" value="Aminotran_1_2"/>
    <property type="match status" value="1"/>
</dbReference>
<evidence type="ECO:0000256" key="3">
    <source>
        <dbReference type="ARBA" id="ARBA00023015"/>
    </source>
</evidence>
<dbReference type="GO" id="GO:0008483">
    <property type="term" value="F:transaminase activity"/>
    <property type="evidence" value="ECO:0007669"/>
    <property type="project" value="UniProtKB-KW"/>
</dbReference>
<dbReference type="SUPFAM" id="SSF46785">
    <property type="entry name" value="Winged helix' DNA-binding domain"/>
    <property type="match status" value="1"/>
</dbReference>
<evidence type="ECO:0000313" key="7">
    <source>
        <dbReference type="EMBL" id="RNG34226.1"/>
    </source>
</evidence>
<comment type="caution">
    <text evidence="7">The sequence shown here is derived from an EMBL/GenBank/DDBJ whole genome shotgun (WGS) entry which is preliminary data.</text>
</comment>
<dbReference type="InterPro" id="IPR036390">
    <property type="entry name" value="WH_DNA-bd_sf"/>
</dbReference>
<evidence type="ECO:0000256" key="1">
    <source>
        <dbReference type="ARBA" id="ARBA00005384"/>
    </source>
</evidence>
<dbReference type="PROSITE" id="PS50949">
    <property type="entry name" value="HTH_GNTR"/>
    <property type="match status" value="1"/>
</dbReference>
<evidence type="ECO:0000256" key="2">
    <source>
        <dbReference type="ARBA" id="ARBA00022898"/>
    </source>
</evidence>
<dbReference type="InterPro" id="IPR004839">
    <property type="entry name" value="Aminotransferase_I/II_large"/>
</dbReference>
<dbReference type="RefSeq" id="WP_123098968.1">
    <property type="nucleotide sequence ID" value="NZ_RIBZ01000084.1"/>
</dbReference>
<dbReference type="PRINTS" id="PR00035">
    <property type="entry name" value="HTHGNTR"/>
</dbReference>
<evidence type="ECO:0000256" key="5">
    <source>
        <dbReference type="ARBA" id="ARBA00023163"/>
    </source>
</evidence>
<keyword evidence="8" id="KW-1185">Reference proteome</keyword>
<dbReference type="InterPro" id="IPR015421">
    <property type="entry name" value="PyrdxlP-dep_Trfase_major"/>
</dbReference>
<dbReference type="GO" id="GO:0003677">
    <property type="term" value="F:DNA binding"/>
    <property type="evidence" value="ECO:0007669"/>
    <property type="project" value="UniProtKB-KW"/>
</dbReference>
<sequence>MSDDHLVRALGPWRNAQAPLGAALARAIREALLDGRIRAGSELPAERRLAAALGVSRGTVTAALDRLRAAGWVRTRHGSASTVRLPPAATERIAPLSATGEAGPLVDLRRAAPAAPQELYLEATRRATERAGPLLAEHGEPGPGIPELRTAIAARYSREGVATLPEQILVTSGARAALTLLAAHFGPRTAVVETPTYVYALQVLRHAGARLVGCRVTTDGWDLDQLRDAFATARGQLAYLMPDFHNPTGALMPPHTRRAVAQLAARHQVTLVVDETLRDLDLRDEPDPMPRIPGATLIGSTSKSIWGGLRIGWIRARASLIRELQNHPLAGPLSAPPVQQLVAVELLADLEPVLGRRRHELRQQRDHLGNLLAGDGRWHFTLPPGGLVLWLRLRTALADTVVERAGRNGVALMAGPRFAVDGTLTRCLRVPFTPPRHVLDQIAGVLDDAC</sequence>
<dbReference type="CDD" id="cd07377">
    <property type="entry name" value="WHTH_GntR"/>
    <property type="match status" value="1"/>
</dbReference>
<keyword evidence="3" id="KW-0805">Transcription regulation</keyword>
<dbReference type="InterPro" id="IPR051446">
    <property type="entry name" value="HTH_trans_reg/aminotransferase"/>
</dbReference>
<dbReference type="CDD" id="cd00609">
    <property type="entry name" value="AAT_like"/>
    <property type="match status" value="1"/>
</dbReference>
<dbReference type="SUPFAM" id="SSF53383">
    <property type="entry name" value="PLP-dependent transferases"/>
    <property type="match status" value="1"/>
</dbReference>
<keyword evidence="2" id="KW-0663">Pyridoxal phosphate</keyword>
<evidence type="ECO:0000259" key="6">
    <source>
        <dbReference type="PROSITE" id="PS50949"/>
    </source>
</evidence>